<feature type="transmembrane region" description="Helical" evidence="1">
    <location>
        <begin position="90"/>
        <end position="108"/>
    </location>
</feature>
<evidence type="ECO:0000313" key="3">
    <source>
        <dbReference type="WBParaSite" id="MBELARI_LOCUS15124"/>
    </source>
</evidence>
<sequence length="147" mass="16190">MASYAAEKIEESSPHAVLAAEMIYLIVGVTGIGMLHGWTEGVVYQLQEYYTPLWTCACLMVLLLLLIISLFFVFIFLYCNQPGVITHHCVALYVSWPLALALLIGGLLNGGPFLTATVLAVYFTGLLGFAYIYSQTQWISTYDPPVA</sequence>
<reference evidence="3" key="1">
    <citation type="submission" date="2024-02" db="UniProtKB">
        <authorList>
            <consortium name="WormBaseParasite"/>
        </authorList>
    </citation>
    <scope>IDENTIFICATION</scope>
</reference>
<keyword evidence="2" id="KW-1185">Reference proteome</keyword>
<feature type="transmembrane region" description="Helical" evidence="1">
    <location>
        <begin position="51"/>
        <end position="78"/>
    </location>
</feature>
<evidence type="ECO:0000256" key="1">
    <source>
        <dbReference type="SAM" id="Phobius"/>
    </source>
</evidence>
<dbReference type="Proteomes" id="UP000887575">
    <property type="component" value="Unassembled WGS sequence"/>
</dbReference>
<dbReference type="AlphaFoldDB" id="A0AAF3EM51"/>
<evidence type="ECO:0000313" key="2">
    <source>
        <dbReference type="Proteomes" id="UP000887575"/>
    </source>
</evidence>
<organism evidence="2 3">
    <name type="scientific">Mesorhabditis belari</name>
    <dbReference type="NCBI Taxonomy" id="2138241"/>
    <lineage>
        <taxon>Eukaryota</taxon>
        <taxon>Metazoa</taxon>
        <taxon>Ecdysozoa</taxon>
        <taxon>Nematoda</taxon>
        <taxon>Chromadorea</taxon>
        <taxon>Rhabditida</taxon>
        <taxon>Rhabditina</taxon>
        <taxon>Rhabditomorpha</taxon>
        <taxon>Rhabditoidea</taxon>
        <taxon>Rhabditidae</taxon>
        <taxon>Mesorhabditinae</taxon>
        <taxon>Mesorhabditis</taxon>
    </lineage>
</organism>
<feature type="transmembrane region" description="Helical" evidence="1">
    <location>
        <begin position="16"/>
        <end position="39"/>
    </location>
</feature>
<name>A0AAF3EM51_9BILA</name>
<feature type="transmembrane region" description="Helical" evidence="1">
    <location>
        <begin position="114"/>
        <end position="133"/>
    </location>
</feature>
<proteinExistence type="predicted"/>
<keyword evidence="1" id="KW-0812">Transmembrane</keyword>
<accession>A0AAF3EM51</accession>
<dbReference type="WBParaSite" id="MBELARI_LOCUS15124">
    <property type="protein sequence ID" value="MBELARI_LOCUS15124"/>
    <property type="gene ID" value="MBELARI_LOCUS15124"/>
</dbReference>
<keyword evidence="1" id="KW-1133">Transmembrane helix</keyword>
<protein>
    <submittedName>
        <fullName evidence="3">Uncharacterized protein</fullName>
    </submittedName>
</protein>
<keyword evidence="1" id="KW-0472">Membrane</keyword>